<dbReference type="EMBL" id="JAIZAY010000006">
    <property type="protein sequence ID" value="KAJ8040570.1"/>
    <property type="molecule type" value="Genomic_DNA"/>
</dbReference>
<protein>
    <submittedName>
        <fullName evidence="3">Extracellular tyrosine-protein kinase PKDCC</fullName>
    </submittedName>
</protein>
<evidence type="ECO:0000259" key="2">
    <source>
        <dbReference type="PROSITE" id="PS50011"/>
    </source>
</evidence>
<dbReference type="GO" id="GO:0005524">
    <property type="term" value="F:ATP binding"/>
    <property type="evidence" value="ECO:0007669"/>
    <property type="project" value="InterPro"/>
</dbReference>
<feature type="transmembrane region" description="Helical" evidence="1">
    <location>
        <begin position="12"/>
        <end position="32"/>
    </location>
</feature>
<keyword evidence="3" id="KW-0418">Kinase</keyword>
<keyword evidence="1" id="KW-0472">Membrane</keyword>
<gene>
    <name evidence="3" type="ORF">HOLleu_14897</name>
</gene>
<dbReference type="PANTHER" id="PTHR46448:SF1">
    <property type="entry name" value="PROTEIN KINASE DOMAIN-CONTAINING PROTEIN"/>
    <property type="match status" value="1"/>
</dbReference>
<reference evidence="3" key="1">
    <citation type="submission" date="2021-10" db="EMBL/GenBank/DDBJ databases">
        <title>Tropical sea cucumber genome reveals ecological adaptation and Cuvierian tubules defense mechanism.</title>
        <authorList>
            <person name="Chen T."/>
        </authorList>
    </citation>
    <scope>NUCLEOTIDE SEQUENCE</scope>
    <source>
        <strain evidence="3">Nanhai2018</strain>
        <tissue evidence="3">Muscle</tissue>
    </source>
</reference>
<keyword evidence="3" id="KW-0808">Transferase</keyword>
<name>A0A9Q1C8Z6_HOLLE</name>
<evidence type="ECO:0000313" key="4">
    <source>
        <dbReference type="Proteomes" id="UP001152320"/>
    </source>
</evidence>
<dbReference type="SUPFAM" id="SSF56112">
    <property type="entry name" value="Protein kinase-like (PK-like)"/>
    <property type="match status" value="1"/>
</dbReference>
<keyword evidence="1" id="KW-1133">Transmembrane helix</keyword>
<dbReference type="OrthoDB" id="4062651at2759"/>
<dbReference type="InterPro" id="IPR000719">
    <property type="entry name" value="Prot_kinase_dom"/>
</dbReference>
<accession>A0A9Q1C8Z6</accession>
<organism evidence="3 4">
    <name type="scientific">Holothuria leucospilota</name>
    <name type="common">Black long sea cucumber</name>
    <name type="synonym">Mertensiothuria leucospilota</name>
    <dbReference type="NCBI Taxonomy" id="206669"/>
    <lineage>
        <taxon>Eukaryota</taxon>
        <taxon>Metazoa</taxon>
        <taxon>Echinodermata</taxon>
        <taxon>Eleutherozoa</taxon>
        <taxon>Echinozoa</taxon>
        <taxon>Holothuroidea</taxon>
        <taxon>Aspidochirotacea</taxon>
        <taxon>Aspidochirotida</taxon>
        <taxon>Holothuriidae</taxon>
        <taxon>Holothuria</taxon>
    </lineage>
</organism>
<keyword evidence="1" id="KW-0812">Transmembrane</keyword>
<proteinExistence type="predicted"/>
<dbReference type="Proteomes" id="UP001152320">
    <property type="component" value="Chromosome 6"/>
</dbReference>
<dbReference type="GO" id="GO:0001501">
    <property type="term" value="P:skeletal system development"/>
    <property type="evidence" value="ECO:0007669"/>
    <property type="project" value="TreeGrafter"/>
</dbReference>
<dbReference type="PROSITE" id="PS50011">
    <property type="entry name" value="PROTEIN_KINASE_DOM"/>
    <property type="match status" value="1"/>
</dbReference>
<keyword evidence="4" id="KW-1185">Reference proteome</keyword>
<dbReference type="InterPro" id="IPR042983">
    <property type="entry name" value="PKDCC"/>
</dbReference>
<dbReference type="GO" id="GO:0005576">
    <property type="term" value="C:extracellular region"/>
    <property type="evidence" value="ECO:0007669"/>
    <property type="project" value="TreeGrafter"/>
</dbReference>
<comment type="caution">
    <text evidence="3">The sequence shown here is derived from an EMBL/GenBank/DDBJ whole genome shotgun (WGS) entry which is preliminary data.</text>
</comment>
<dbReference type="AlphaFoldDB" id="A0A9Q1C8Z6"/>
<dbReference type="Gene3D" id="3.30.200.20">
    <property type="entry name" value="Phosphorylase Kinase, domain 1"/>
    <property type="match status" value="1"/>
</dbReference>
<feature type="domain" description="Protein kinase" evidence="2">
    <location>
        <begin position="84"/>
        <end position="171"/>
    </location>
</feature>
<dbReference type="PANTHER" id="PTHR46448">
    <property type="entry name" value="PROTEIN KINASE DOMAIN-CONTAINING PROTEIN"/>
    <property type="match status" value="1"/>
</dbReference>
<dbReference type="InterPro" id="IPR011009">
    <property type="entry name" value="Kinase-like_dom_sf"/>
</dbReference>
<evidence type="ECO:0000256" key="1">
    <source>
        <dbReference type="SAM" id="Phobius"/>
    </source>
</evidence>
<dbReference type="GO" id="GO:0004715">
    <property type="term" value="F:non-membrane spanning protein tyrosine kinase activity"/>
    <property type="evidence" value="ECO:0007669"/>
    <property type="project" value="InterPro"/>
</dbReference>
<evidence type="ECO:0000313" key="3">
    <source>
        <dbReference type="EMBL" id="KAJ8040570.1"/>
    </source>
</evidence>
<sequence length="171" mass="19670">MSGDRRRCLYEVLYVIILAEFLVILVVFPVAFTNRDPAFEDGDVKAVEKDKRMKDILGFKFASNFVEPVDLKKNFLTCREIDQMKIGDPLGRGTTKSVFKSTFAGNKVAVKMVTDKVKDIIACKRIKGRHHLDSCYQFANYKLVKEIALLQQLEHPNIAKVRTTRFEEEFC</sequence>